<gene>
    <name evidence="1" type="ORF">RclHR1_00150008</name>
</gene>
<dbReference type="AlphaFoldDB" id="A0A2Z6QIA7"/>
<protein>
    <submittedName>
        <fullName evidence="1">Uncharacterized protein</fullName>
    </submittedName>
</protein>
<evidence type="ECO:0000313" key="1">
    <source>
        <dbReference type="EMBL" id="GBB88412.1"/>
    </source>
</evidence>
<sequence>MKSLLNILPPVEEITQKLSGSKYVMLSLVYPTLALLLKRTRTGVDFGDDEDNIDEVKYELYTDTNGRRRKKKKPIDISSPFDPTGVEIKVRKILYRVISQFGEILDLWQAY</sequence>
<evidence type="ECO:0000313" key="2">
    <source>
        <dbReference type="Proteomes" id="UP000247702"/>
    </source>
</evidence>
<keyword evidence="2" id="KW-1185">Reference proteome</keyword>
<accession>A0A2Z6QIA7</accession>
<dbReference type="EMBL" id="BEXD01000557">
    <property type="protein sequence ID" value="GBB88412.1"/>
    <property type="molecule type" value="Genomic_DNA"/>
</dbReference>
<comment type="caution">
    <text evidence="1">The sequence shown here is derived from an EMBL/GenBank/DDBJ whole genome shotgun (WGS) entry which is preliminary data.</text>
</comment>
<organism evidence="1 2">
    <name type="scientific">Rhizophagus clarus</name>
    <dbReference type="NCBI Taxonomy" id="94130"/>
    <lineage>
        <taxon>Eukaryota</taxon>
        <taxon>Fungi</taxon>
        <taxon>Fungi incertae sedis</taxon>
        <taxon>Mucoromycota</taxon>
        <taxon>Glomeromycotina</taxon>
        <taxon>Glomeromycetes</taxon>
        <taxon>Glomerales</taxon>
        <taxon>Glomeraceae</taxon>
        <taxon>Rhizophagus</taxon>
    </lineage>
</organism>
<name>A0A2Z6QIA7_9GLOM</name>
<dbReference type="Proteomes" id="UP000247702">
    <property type="component" value="Unassembled WGS sequence"/>
</dbReference>
<proteinExistence type="predicted"/>
<reference evidence="1 2" key="1">
    <citation type="submission" date="2017-11" db="EMBL/GenBank/DDBJ databases">
        <title>The genome of Rhizophagus clarus HR1 reveals common genetic basis of auxotrophy among arbuscular mycorrhizal fungi.</title>
        <authorList>
            <person name="Kobayashi Y."/>
        </authorList>
    </citation>
    <scope>NUCLEOTIDE SEQUENCE [LARGE SCALE GENOMIC DNA]</scope>
    <source>
        <strain evidence="1 2">HR1</strain>
    </source>
</reference>